<dbReference type="InterPro" id="IPR039300">
    <property type="entry name" value="JASON"/>
</dbReference>
<name>A0A6A3A4B4_HIBSY</name>
<feature type="compositionally biased region" description="Polar residues" evidence="1">
    <location>
        <begin position="236"/>
        <end position="253"/>
    </location>
</feature>
<feature type="compositionally biased region" description="Polar residues" evidence="1">
    <location>
        <begin position="159"/>
        <end position="181"/>
    </location>
</feature>
<proteinExistence type="predicted"/>
<accession>A0A6A3A4B4</accession>
<reference evidence="2" key="1">
    <citation type="submission" date="2019-09" db="EMBL/GenBank/DDBJ databases">
        <title>Draft genome information of white flower Hibiscus syriacus.</title>
        <authorList>
            <person name="Kim Y.-M."/>
        </authorList>
    </citation>
    <scope>NUCLEOTIDE SEQUENCE [LARGE SCALE GENOMIC DNA]</scope>
    <source>
        <strain evidence="2">YM2019G1</strain>
    </source>
</reference>
<protein>
    <submittedName>
        <fullName evidence="2">Uncharacterized protein</fullName>
    </submittedName>
</protein>
<feature type="region of interest" description="Disordered" evidence="1">
    <location>
        <begin position="236"/>
        <end position="256"/>
    </location>
</feature>
<dbReference type="GO" id="GO:0007142">
    <property type="term" value="P:male meiosis II"/>
    <property type="evidence" value="ECO:0007669"/>
    <property type="project" value="InterPro"/>
</dbReference>
<evidence type="ECO:0000313" key="3">
    <source>
        <dbReference type="Proteomes" id="UP000436088"/>
    </source>
</evidence>
<sequence>MKLFDIREARELLKNNSGKKQVALDLNVETHDELSVESSDKEIEGTVKRSGSCVLNLSASAVVCKSQNNRYQGKANNEPQLDMEETSESLFSLSIESRKHAKAGLPVKDEEKENINVEQCSDFKLRTPSSRLCSNGKKLVGQEIAVDTSLSSWLMGPENTPNTKGSTNSVGNSAASLKTNSPRSYEDRVVLGALALEELKQHSTSTPRECKSQRTDETAIIGTVGSYWNRTGQIMDADSSSPHKGTPITSSRNIQEERPKWNAIPFEARLERALDIGTAGV</sequence>
<feature type="region of interest" description="Disordered" evidence="1">
    <location>
        <begin position="155"/>
        <end position="181"/>
    </location>
</feature>
<gene>
    <name evidence="2" type="ORF">F3Y22_tig00110584pilonHSYRG00057</name>
</gene>
<evidence type="ECO:0000313" key="2">
    <source>
        <dbReference type="EMBL" id="KAE8699160.1"/>
    </source>
</evidence>
<dbReference type="AlphaFoldDB" id="A0A6A3A4B4"/>
<dbReference type="PANTHER" id="PTHR33318:SF22">
    <property type="entry name" value="SUPPRESSOR PROTEIN SRP40-LIKE ISOFORM X1"/>
    <property type="match status" value="1"/>
</dbReference>
<dbReference type="EMBL" id="VEPZ02001041">
    <property type="protein sequence ID" value="KAE8699160.1"/>
    <property type="molecule type" value="Genomic_DNA"/>
</dbReference>
<evidence type="ECO:0000256" key="1">
    <source>
        <dbReference type="SAM" id="MobiDB-lite"/>
    </source>
</evidence>
<organism evidence="2 3">
    <name type="scientific">Hibiscus syriacus</name>
    <name type="common">Rose of Sharon</name>
    <dbReference type="NCBI Taxonomy" id="106335"/>
    <lineage>
        <taxon>Eukaryota</taxon>
        <taxon>Viridiplantae</taxon>
        <taxon>Streptophyta</taxon>
        <taxon>Embryophyta</taxon>
        <taxon>Tracheophyta</taxon>
        <taxon>Spermatophyta</taxon>
        <taxon>Magnoliopsida</taxon>
        <taxon>eudicotyledons</taxon>
        <taxon>Gunneridae</taxon>
        <taxon>Pentapetalae</taxon>
        <taxon>rosids</taxon>
        <taxon>malvids</taxon>
        <taxon>Malvales</taxon>
        <taxon>Malvaceae</taxon>
        <taxon>Malvoideae</taxon>
        <taxon>Hibiscus</taxon>
    </lineage>
</organism>
<keyword evidence="3" id="KW-1185">Reference proteome</keyword>
<dbReference type="PANTHER" id="PTHR33318">
    <property type="entry name" value="ASPARTYL/GLUTAMYL-TRNA(ASN/GLN) AMIDOTRANSFERASE SUBUNIT"/>
    <property type="match status" value="1"/>
</dbReference>
<comment type="caution">
    <text evidence="2">The sequence shown here is derived from an EMBL/GenBank/DDBJ whole genome shotgun (WGS) entry which is preliminary data.</text>
</comment>
<dbReference type="Proteomes" id="UP000436088">
    <property type="component" value="Unassembled WGS sequence"/>
</dbReference>